<protein>
    <recommendedName>
        <fullName evidence="3">Phosphonate metabolism protein</fullName>
    </recommendedName>
</protein>
<dbReference type="SUPFAM" id="SSF55144">
    <property type="entry name" value="LigT-like"/>
    <property type="match status" value="1"/>
</dbReference>
<evidence type="ECO:0008006" key="3">
    <source>
        <dbReference type="Google" id="ProtNLM"/>
    </source>
</evidence>
<evidence type="ECO:0000313" key="2">
    <source>
        <dbReference type="Proteomes" id="UP000254794"/>
    </source>
</evidence>
<sequence>MLAQDKDLADYNLKPIFDNHPLHITLYLTQYPLKNTKLLISYVKKLSQQFHAFTIKAQYLTAAPSGYVMLKIKPQLYLQHVSDSVVRSVHHLRDPLANIPSWAAHNPQKLNSFKQYGSPNVFTNYAPHLTFLAPKEIYSVQKKNQLIQGLANAIEQFNQKHPTTIKATVSAVAIGITDEQGQIIQELATFALK</sequence>
<gene>
    <name evidence="1" type="ORF">NCTC13316_02912</name>
</gene>
<dbReference type="Proteomes" id="UP000254794">
    <property type="component" value="Unassembled WGS sequence"/>
</dbReference>
<dbReference type="Gene3D" id="3.90.1140.10">
    <property type="entry name" value="Cyclic phosphodiesterase"/>
    <property type="match status" value="1"/>
</dbReference>
<dbReference type="EMBL" id="UGOD01000001">
    <property type="protein sequence ID" value="STX52787.1"/>
    <property type="molecule type" value="Genomic_DNA"/>
</dbReference>
<keyword evidence="2" id="KW-1185">Reference proteome</keyword>
<organism evidence="1 2">
    <name type="scientific">Legionella busanensis</name>
    <dbReference type="NCBI Taxonomy" id="190655"/>
    <lineage>
        <taxon>Bacteria</taxon>
        <taxon>Pseudomonadati</taxon>
        <taxon>Pseudomonadota</taxon>
        <taxon>Gammaproteobacteria</taxon>
        <taxon>Legionellales</taxon>
        <taxon>Legionellaceae</taxon>
        <taxon>Legionella</taxon>
    </lineage>
</organism>
<name>A0A378JNX8_9GAMM</name>
<reference evidence="1 2" key="1">
    <citation type="submission" date="2018-06" db="EMBL/GenBank/DDBJ databases">
        <authorList>
            <consortium name="Pathogen Informatics"/>
            <person name="Doyle S."/>
        </authorList>
    </citation>
    <scope>NUCLEOTIDE SEQUENCE [LARGE SCALE GENOMIC DNA]</scope>
    <source>
        <strain evidence="1 2">NCTC13316</strain>
    </source>
</reference>
<dbReference type="Pfam" id="PF13563">
    <property type="entry name" value="2_5_RNA_ligase2"/>
    <property type="match status" value="1"/>
</dbReference>
<dbReference type="AlphaFoldDB" id="A0A378JNX8"/>
<proteinExistence type="predicted"/>
<evidence type="ECO:0000313" key="1">
    <source>
        <dbReference type="EMBL" id="STX52787.1"/>
    </source>
</evidence>
<dbReference type="InterPro" id="IPR009097">
    <property type="entry name" value="Cyclic_Pdiesterase"/>
</dbReference>
<accession>A0A378JNX8</accession>